<gene>
    <name evidence="3" type="ORF">CFR72_03200</name>
    <name evidence="2" type="ORF">NO263_05600</name>
</gene>
<organism evidence="3 4">
    <name type="scientific">Gluconacetobacter entanii</name>
    <dbReference type="NCBI Taxonomy" id="108528"/>
    <lineage>
        <taxon>Bacteria</taxon>
        <taxon>Pseudomonadati</taxon>
        <taxon>Pseudomonadota</taxon>
        <taxon>Alphaproteobacteria</taxon>
        <taxon>Acetobacterales</taxon>
        <taxon>Acetobacteraceae</taxon>
        <taxon>Gluconacetobacter</taxon>
    </lineage>
</organism>
<dbReference type="Proteomes" id="UP001526337">
    <property type="component" value="Unassembled WGS sequence"/>
</dbReference>
<dbReference type="RefSeq" id="WP_110912618.1">
    <property type="nucleotide sequence ID" value="NZ_JABJWD010000056.1"/>
</dbReference>
<evidence type="ECO:0000256" key="1">
    <source>
        <dbReference type="SAM" id="SignalP"/>
    </source>
</evidence>
<dbReference type="EMBL" id="JANGSQ010000094">
    <property type="protein sequence ID" value="MCW4590054.1"/>
    <property type="molecule type" value="Genomic_DNA"/>
</dbReference>
<feature type="chain" id="PRO_5016424079" description="Cupin" evidence="1">
    <location>
        <begin position="29"/>
        <end position="153"/>
    </location>
</feature>
<dbReference type="OrthoDB" id="7271334at2"/>
<keyword evidence="5" id="KW-1185">Reference proteome</keyword>
<sequence length="153" mass="16486">MKSVAHLLCRGLVPAAFCLVAMTSTAFASTFDVTDGCASDEISEVSRLYIDERLVATFQLDPRHAERTVTIETPVGRLNHSYALCGEITIRLPTGKAETHEVSGEGVLHAPDGHHLVALGAKNFTEFYLDDPDDPDVVEHHPGRSSLCAAPTS</sequence>
<comment type="caution">
    <text evidence="3">The sequence shown here is derived from an EMBL/GenBank/DDBJ whole genome shotgun (WGS) entry which is preliminary data.</text>
</comment>
<evidence type="ECO:0000313" key="4">
    <source>
        <dbReference type="Proteomes" id="UP000248301"/>
    </source>
</evidence>
<evidence type="ECO:0000313" key="5">
    <source>
        <dbReference type="Proteomes" id="UP001526337"/>
    </source>
</evidence>
<reference evidence="3 4" key="1">
    <citation type="submission" date="2017-07" db="EMBL/GenBank/DDBJ databases">
        <title>A draft genome sequence of Gluconacetobacter entanii LTH 4560.</title>
        <authorList>
            <person name="Skraban J."/>
            <person name="Cleenwerck I."/>
            <person name="Vandamme P."/>
            <person name="Trcek J."/>
        </authorList>
    </citation>
    <scope>NUCLEOTIDE SEQUENCE [LARGE SCALE GENOMIC DNA]</scope>
    <source>
        <strain evidence="3 4">LTH 4560</strain>
    </source>
</reference>
<evidence type="ECO:0008006" key="6">
    <source>
        <dbReference type="Google" id="ProtNLM"/>
    </source>
</evidence>
<keyword evidence="1" id="KW-0732">Signal</keyword>
<dbReference type="AlphaFoldDB" id="A0A318PYH6"/>
<reference evidence="2 5" key="2">
    <citation type="submission" date="2022-07" db="EMBL/GenBank/DDBJ databases">
        <title>Genome stability of Gluconacetobacter entanii AV429.</title>
        <authorList>
            <person name="Trcek J."/>
            <person name="Cepec E."/>
        </authorList>
    </citation>
    <scope>NUCLEOTIDE SEQUENCE [LARGE SCALE GENOMIC DNA]</scope>
    <source>
        <strain evidence="2 5">AV429_2022</strain>
    </source>
</reference>
<dbReference type="Proteomes" id="UP000248301">
    <property type="component" value="Unassembled WGS sequence"/>
</dbReference>
<dbReference type="EMBL" id="NKUF01000004">
    <property type="protein sequence ID" value="PYD64178.1"/>
    <property type="molecule type" value="Genomic_DNA"/>
</dbReference>
<protein>
    <recommendedName>
        <fullName evidence="6">Cupin</fullName>
    </recommendedName>
</protein>
<evidence type="ECO:0000313" key="3">
    <source>
        <dbReference type="EMBL" id="PYD64178.1"/>
    </source>
</evidence>
<name>A0A318PYH6_9PROT</name>
<feature type="signal peptide" evidence="1">
    <location>
        <begin position="1"/>
        <end position="28"/>
    </location>
</feature>
<evidence type="ECO:0000313" key="2">
    <source>
        <dbReference type="EMBL" id="MCW4590054.1"/>
    </source>
</evidence>
<accession>A0A318PYH6</accession>
<proteinExistence type="predicted"/>